<feature type="domain" description="Purple acid phosphatase Fn3-like" evidence="11">
    <location>
        <begin position="68"/>
        <end position="186"/>
    </location>
</feature>
<dbReference type="Pfam" id="PF14008">
    <property type="entry name" value="Metallophos_C"/>
    <property type="match status" value="1"/>
</dbReference>
<dbReference type="InterPro" id="IPR008963">
    <property type="entry name" value="Purple_acid_Pase-like_N"/>
</dbReference>
<dbReference type="Gene3D" id="3.60.21.10">
    <property type="match status" value="1"/>
</dbReference>
<comment type="subunit">
    <text evidence="4">Homodimer.</text>
</comment>
<gene>
    <name evidence="12" type="ORF">L484_005510</name>
</gene>
<dbReference type="STRING" id="981085.W9RMS7"/>
<dbReference type="SUPFAM" id="SSF49363">
    <property type="entry name" value="Purple acid phosphatase, N-terminal domain"/>
    <property type="match status" value="1"/>
</dbReference>
<reference evidence="13" key="1">
    <citation type="submission" date="2013-01" db="EMBL/GenBank/DDBJ databases">
        <title>Draft Genome Sequence of a Mulberry Tree, Morus notabilis C.K. Schneid.</title>
        <authorList>
            <person name="He N."/>
            <person name="Zhao S."/>
        </authorList>
    </citation>
    <scope>NUCLEOTIDE SEQUENCE</scope>
</reference>
<feature type="domain" description="Purple acid phosphatase C-terminal" evidence="10">
    <location>
        <begin position="545"/>
        <end position="604"/>
    </location>
</feature>
<dbReference type="InterPro" id="IPR025733">
    <property type="entry name" value="PAPs_C"/>
</dbReference>
<evidence type="ECO:0000313" key="13">
    <source>
        <dbReference type="Proteomes" id="UP000030645"/>
    </source>
</evidence>
<comment type="similarity">
    <text evidence="3 8">Belongs to the metallophosphoesterase superfamily. Purple acid phosphatase family.</text>
</comment>
<evidence type="ECO:0000256" key="8">
    <source>
        <dbReference type="RuleBase" id="RU361203"/>
    </source>
</evidence>
<protein>
    <recommendedName>
        <fullName evidence="8">Purple acid phosphatase</fullName>
        <ecNumber evidence="8">3.1.3.2</ecNumber>
    </recommendedName>
</protein>
<dbReference type="InterPro" id="IPR040974">
    <property type="entry name" value="Fn3_PAP"/>
</dbReference>
<keyword evidence="5" id="KW-0732">Signal</keyword>
<dbReference type="GO" id="GO:0046872">
    <property type="term" value="F:metal ion binding"/>
    <property type="evidence" value="ECO:0007669"/>
    <property type="project" value="InterPro"/>
</dbReference>
<name>W9RMS7_9ROSA</name>
<keyword evidence="8" id="KW-0378">Hydrolase</keyword>
<proteinExistence type="inferred from homology"/>
<dbReference type="GO" id="GO:0003993">
    <property type="term" value="F:acid phosphatase activity"/>
    <property type="evidence" value="ECO:0007669"/>
    <property type="project" value="UniProtKB-EC"/>
</dbReference>
<evidence type="ECO:0000256" key="2">
    <source>
        <dbReference type="ARBA" id="ARBA00001962"/>
    </source>
</evidence>
<evidence type="ECO:0000256" key="4">
    <source>
        <dbReference type="ARBA" id="ARBA00011738"/>
    </source>
</evidence>
<accession>W9RMS7</accession>
<keyword evidence="13" id="KW-1185">Reference proteome</keyword>
<dbReference type="InterPro" id="IPR041792">
    <property type="entry name" value="MPP_PAP"/>
</dbReference>
<keyword evidence="7" id="KW-0325">Glycoprotein</keyword>
<dbReference type="InterPro" id="IPR004843">
    <property type="entry name" value="Calcineurin-like_PHP"/>
</dbReference>
<organism evidence="12 13">
    <name type="scientific">Morus notabilis</name>
    <dbReference type="NCBI Taxonomy" id="981085"/>
    <lineage>
        <taxon>Eukaryota</taxon>
        <taxon>Viridiplantae</taxon>
        <taxon>Streptophyta</taxon>
        <taxon>Embryophyta</taxon>
        <taxon>Tracheophyta</taxon>
        <taxon>Spermatophyta</taxon>
        <taxon>Magnoliopsida</taxon>
        <taxon>eudicotyledons</taxon>
        <taxon>Gunneridae</taxon>
        <taxon>Pentapetalae</taxon>
        <taxon>rosids</taxon>
        <taxon>fabids</taxon>
        <taxon>Rosales</taxon>
        <taxon>Moraceae</taxon>
        <taxon>Moreae</taxon>
        <taxon>Morus</taxon>
    </lineage>
</organism>
<dbReference type="eggNOG" id="KOG1378">
    <property type="taxonomic scope" value="Eukaryota"/>
</dbReference>
<evidence type="ECO:0000256" key="6">
    <source>
        <dbReference type="ARBA" id="ARBA00022833"/>
    </source>
</evidence>
<sequence>MEVPLKKMNGLNSFLSLKVTLLTIAIVLVHISDAHTGGRYGGAGDGVQPLSKIAIHRAVSELHENASIKAAPVVLGTKGEDYQWVTVKFDSPKPGEDDWIGIFSPADFNSSICPATDDVEGAPYICSAPIKYKFANDSNDDYTKTGEATLKFRLINQREDFSFALFAGGLLNPKLVAVSNVIRFANPKAPLYPRLAQGKSWNEMTVTWTSGYNIDEAVPFVEWGFKGRDQIQTLAGTLTFRRNSMCVESHCSNQVLFSSLLSLNRPTGPDIWYSYKLGHKLQNGTFIWSKSYYFKSSPYPGQESLQRVVIFGDMGKAERDGSNEFHNYQPGSLNTTDQLIKDLDNIDIVFHIGDITYANGYISQWDQFTAQVEPIVSTVPYMIASGNHERDVPGTGSFYDGNDSGGECGVLAETMFYVPAENRAKFWYSTDFGMFHFCIADSEHDWREGSEQYKFIEKCLASADRKTQPWLIFAAHRVLGYSSAYWKDGSFGEPMGRESLQKLWQKYKVDIAFFGHVHNYERTCPIYQNQCVNKEKSHYLGTVNGTIHIVAGGGGSHLSNFGPVQPTWSLFRDVDFGFVKLTAFNRTTLLFEYKKSSDGEVYDSFTISRDYKDVLACVHDACEPTTLAT</sequence>
<evidence type="ECO:0000313" key="12">
    <source>
        <dbReference type="EMBL" id="EXB98021.1"/>
    </source>
</evidence>
<dbReference type="PANTHER" id="PTHR45778:SF44">
    <property type="entry name" value="PURPLE ACID PHOSPHATASE"/>
    <property type="match status" value="1"/>
</dbReference>
<dbReference type="Pfam" id="PF17808">
    <property type="entry name" value="fn3_PAP"/>
    <property type="match status" value="1"/>
</dbReference>
<evidence type="ECO:0000256" key="5">
    <source>
        <dbReference type="ARBA" id="ARBA00022729"/>
    </source>
</evidence>
<comment type="cofactor">
    <cofactor evidence="1">
        <name>Zn(2+)</name>
        <dbReference type="ChEBI" id="CHEBI:29105"/>
    </cofactor>
</comment>
<evidence type="ECO:0000256" key="1">
    <source>
        <dbReference type="ARBA" id="ARBA00001947"/>
    </source>
</evidence>
<dbReference type="AlphaFoldDB" id="W9RMS7"/>
<comment type="catalytic activity">
    <reaction evidence="8">
        <text>a phosphate monoester + H2O = an alcohol + phosphate</text>
        <dbReference type="Rhea" id="RHEA:15017"/>
        <dbReference type="ChEBI" id="CHEBI:15377"/>
        <dbReference type="ChEBI" id="CHEBI:30879"/>
        <dbReference type="ChEBI" id="CHEBI:43474"/>
        <dbReference type="ChEBI" id="CHEBI:67140"/>
        <dbReference type="EC" id="3.1.3.2"/>
    </reaction>
</comment>
<comment type="cofactor">
    <cofactor evidence="2">
        <name>Fe cation</name>
        <dbReference type="ChEBI" id="CHEBI:24875"/>
    </cofactor>
</comment>
<evidence type="ECO:0000259" key="9">
    <source>
        <dbReference type="Pfam" id="PF00149"/>
    </source>
</evidence>
<dbReference type="SUPFAM" id="SSF56300">
    <property type="entry name" value="Metallo-dependent phosphatases"/>
    <property type="match status" value="1"/>
</dbReference>
<dbReference type="Proteomes" id="UP000030645">
    <property type="component" value="Unassembled WGS sequence"/>
</dbReference>
<evidence type="ECO:0000256" key="3">
    <source>
        <dbReference type="ARBA" id="ARBA00008723"/>
    </source>
</evidence>
<dbReference type="InterPro" id="IPR029052">
    <property type="entry name" value="Metallo-depent_PP-like"/>
</dbReference>
<feature type="domain" description="Calcineurin-like phosphoesterase" evidence="9">
    <location>
        <begin position="307"/>
        <end position="520"/>
    </location>
</feature>
<dbReference type="CDD" id="cd00839">
    <property type="entry name" value="MPP_PAPs"/>
    <property type="match status" value="1"/>
</dbReference>
<dbReference type="Pfam" id="PF00149">
    <property type="entry name" value="Metallophos"/>
    <property type="match status" value="1"/>
</dbReference>
<dbReference type="EMBL" id="KE345283">
    <property type="protein sequence ID" value="EXB98021.1"/>
    <property type="molecule type" value="Genomic_DNA"/>
</dbReference>
<evidence type="ECO:0000259" key="10">
    <source>
        <dbReference type="Pfam" id="PF14008"/>
    </source>
</evidence>
<evidence type="ECO:0000259" key="11">
    <source>
        <dbReference type="Pfam" id="PF17808"/>
    </source>
</evidence>
<keyword evidence="6" id="KW-0862">Zinc</keyword>
<dbReference type="PANTHER" id="PTHR45778">
    <property type="entry name" value="PURPLE ACID PHOSPHATASE-RELATED"/>
    <property type="match status" value="1"/>
</dbReference>
<evidence type="ECO:0000256" key="7">
    <source>
        <dbReference type="ARBA" id="ARBA00023180"/>
    </source>
</evidence>
<dbReference type="EC" id="3.1.3.2" evidence="8"/>